<evidence type="ECO:0000313" key="4">
    <source>
        <dbReference type="Proteomes" id="UP000190460"/>
    </source>
</evidence>
<evidence type="ECO:0008006" key="5">
    <source>
        <dbReference type="Google" id="ProtNLM"/>
    </source>
</evidence>
<dbReference type="EMBL" id="FUYB01000003">
    <property type="protein sequence ID" value="SKA72463.1"/>
    <property type="molecule type" value="Genomic_DNA"/>
</dbReference>
<keyword evidence="2" id="KW-0732">Signal</keyword>
<dbReference type="STRING" id="92487.SAMN02745130_01083"/>
<evidence type="ECO:0000313" key="3">
    <source>
        <dbReference type="EMBL" id="SKA72463.1"/>
    </source>
</evidence>
<feature type="region of interest" description="Disordered" evidence="1">
    <location>
        <begin position="28"/>
        <end position="47"/>
    </location>
</feature>
<accession>A0A1T4W5F4</accession>
<evidence type="ECO:0000256" key="1">
    <source>
        <dbReference type="SAM" id="MobiDB-lite"/>
    </source>
</evidence>
<proteinExistence type="predicted"/>
<evidence type="ECO:0000256" key="2">
    <source>
        <dbReference type="SAM" id="SignalP"/>
    </source>
</evidence>
<dbReference type="Proteomes" id="UP000190460">
    <property type="component" value="Unassembled WGS sequence"/>
</dbReference>
<name>A0A1T4W5F4_9GAMM</name>
<dbReference type="InterPro" id="IPR021253">
    <property type="entry name" value="ZrgA-like"/>
</dbReference>
<feature type="signal peptide" evidence="2">
    <location>
        <begin position="1"/>
        <end position="23"/>
    </location>
</feature>
<organism evidence="3 4">
    <name type="scientific">Thiothrix eikelboomii</name>
    <dbReference type="NCBI Taxonomy" id="92487"/>
    <lineage>
        <taxon>Bacteria</taxon>
        <taxon>Pseudomonadati</taxon>
        <taxon>Pseudomonadota</taxon>
        <taxon>Gammaproteobacteria</taxon>
        <taxon>Thiotrichales</taxon>
        <taxon>Thiotrichaceae</taxon>
        <taxon>Thiothrix</taxon>
    </lineage>
</organism>
<dbReference type="Pfam" id="PF10986">
    <property type="entry name" value="ZrgA"/>
    <property type="match status" value="1"/>
</dbReference>
<dbReference type="OrthoDB" id="7346546at2"/>
<feature type="chain" id="PRO_5012413971" description="DUF2796 domain-containing protein" evidence="2">
    <location>
        <begin position="24"/>
        <end position="202"/>
    </location>
</feature>
<keyword evidence="4" id="KW-1185">Reference proteome</keyword>
<gene>
    <name evidence="3" type="ORF">SAMN02745130_01083</name>
</gene>
<sequence length="202" mass="22114">MRGLILSSSTLALWLTAAPLLSADTAQQSATMQAHTEHEEHSAHEHGVGSLSIAVTNQTIEIQLDSPAANVFGFEHEPSSEADQTTVAEISAKLQAGLDLFEFDQDAQCKLEKAELTTDSEHSEDQTDAKAHEHAAENETPTHRDITVNWLFSCEQPSALKTITPHLFSQFNGFEKLEVKWVTDQHASAKTLEQDEAITLAP</sequence>
<reference evidence="3 4" key="1">
    <citation type="submission" date="2017-02" db="EMBL/GenBank/DDBJ databases">
        <authorList>
            <person name="Peterson S.W."/>
        </authorList>
    </citation>
    <scope>NUCLEOTIDE SEQUENCE [LARGE SCALE GENOMIC DNA]</scope>
    <source>
        <strain evidence="3 4">ATCC 49788</strain>
    </source>
</reference>
<dbReference type="AlphaFoldDB" id="A0A1T4W5F4"/>
<dbReference type="RefSeq" id="WP_159448579.1">
    <property type="nucleotide sequence ID" value="NZ_FUYB01000003.1"/>
</dbReference>
<feature type="compositionally biased region" description="Basic and acidic residues" evidence="1">
    <location>
        <begin position="35"/>
        <end position="47"/>
    </location>
</feature>
<feature type="region of interest" description="Disordered" evidence="1">
    <location>
        <begin position="116"/>
        <end position="141"/>
    </location>
</feature>
<protein>
    <recommendedName>
        <fullName evidence="5">DUF2796 domain-containing protein</fullName>
    </recommendedName>
</protein>